<accession>A0ABP6ZSF2</accession>
<comment type="caution">
    <text evidence="2">The sequence shown here is derived from an EMBL/GenBank/DDBJ whole genome shotgun (WGS) entry which is preliminary data.</text>
</comment>
<evidence type="ECO:0000313" key="2">
    <source>
        <dbReference type="EMBL" id="GAA3616708.1"/>
    </source>
</evidence>
<evidence type="ECO:0000256" key="1">
    <source>
        <dbReference type="SAM" id="Phobius"/>
    </source>
</evidence>
<protein>
    <submittedName>
        <fullName evidence="2">Uncharacterized protein</fullName>
    </submittedName>
</protein>
<keyword evidence="1" id="KW-0812">Transmembrane</keyword>
<organism evidence="2 3">
    <name type="scientific">Kineosporia mesophila</name>
    <dbReference type="NCBI Taxonomy" id="566012"/>
    <lineage>
        <taxon>Bacteria</taxon>
        <taxon>Bacillati</taxon>
        <taxon>Actinomycetota</taxon>
        <taxon>Actinomycetes</taxon>
        <taxon>Kineosporiales</taxon>
        <taxon>Kineosporiaceae</taxon>
        <taxon>Kineosporia</taxon>
    </lineage>
</organism>
<feature type="transmembrane region" description="Helical" evidence="1">
    <location>
        <begin position="16"/>
        <end position="36"/>
    </location>
</feature>
<dbReference type="Proteomes" id="UP001501074">
    <property type="component" value="Unassembled WGS sequence"/>
</dbReference>
<keyword evidence="1" id="KW-0472">Membrane</keyword>
<keyword evidence="1" id="KW-1133">Transmembrane helix</keyword>
<proteinExistence type="predicted"/>
<evidence type="ECO:0000313" key="3">
    <source>
        <dbReference type="Proteomes" id="UP001501074"/>
    </source>
</evidence>
<dbReference type="EMBL" id="BAAAZO010000006">
    <property type="protein sequence ID" value="GAA3616708.1"/>
    <property type="molecule type" value="Genomic_DNA"/>
</dbReference>
<sequence>MSEQTYPEPGVRTQTVAIGTILLIIGVTTVISQLAGLSLNPAAVAFTIMLAVGVTLLGAALKKPPKG</sequence>
<reference evidence="3" key="1">
    <citation type="journal article" date="2019" name="Int. J. Syst. Evol. Microbiol.">
        <title>The Global Catalogue of Microorganisms (GCM) 10K type strain sequencing project: providing services to taxonomists for standard genome sequencing and annotation.</title>
        <authorList>
            <consortium name="The Broad Institute Genomics Platform"/>
            <consortium name="The Broad Institute Genome Sequencing Center for Infectious Disease"/>
            <person name="Wu L."/>
            <person name="Ma J."/>
        </authorList>
    </citation>
    <scope>NUCLEOTIDE SEQUENCE [LARGE SCALE GENOMIC DNA]</scope>
    <source>
        <strain evidence="3">JCM 16902</strain>
    </source>
</reference>
<feature type="transmembrane region" description="Helical" evidence="1">
    <location>
        <begin position="42"/>
        <end position="61"/>
    </location>
</feature>
<keyword evidence="3" id="KW-1185">Reference proteome</keyword>
<dbReference type="RefSeq" id="WP_231482656.1">
    <property type="nucleotide sequence ID" value="NZ_BAAAZO010000006.1"/>
</dbReference>
<gene>
    <name evidence="2" type="ORF">GCM10022223_36520</name>
</gene>
<name>A0ABP6ZSF2_9ACTN</name>